<organism evidence="1 2">
    <name type="scientific">Thermotalea metallivorans</name>
    <dbReference type="NCBI Taxonomy" id="520762"/>
    <lineage>
        <taxon>Bacteria</taxon>
        <taxon>Bacillati</taxon>
        <taxon>Bacillota</taxon>
        <taxon>Clostridia</taxon>
        <taxon>Peptostreptococcales</taxon>
        <taxon>Thermotaleaceae</taxon>
        <taxon>Thermotalea</taxon>
    </lineage>
</organism>
<proteinExistence type="predicted"/>
<gene>
    <name evidence="1" type="ORF">AN619_02590</name>
</gene>
<accession>A0A140LCK9</accession>
<dbReference type="STRING" id="520762.AN619_02590"/>
<evidence type="ECO:0000313" key="2">
    <source>
        <dbReference type="Proteomes" id="UP000070456"/>
    </source>
</evidence>
<dbReference type="EMBL" id="LOEE01000006">
    <property type="protein sequence ID" value="KXG78284.1"/>
    <property type="molecule type" value="Genomic_DNA"/>
</dbReference>
<keyword evidence="2" id="KW-1185">Reference proteome</keyword>
<evidence type="ECO:0000313" key="1">
    <source>
        <dbReference type="EMBL" id="KXG78284.1"/>
    </source>
</evidence>
<comment type="caution">
    <text evidence="1">The sequence shown here is derived from an EMBL/GenBank/DDBJ whole genome shotgun (WGS) entry which is preliminary data.</text>
</comment>
<dbReference type="AlphaFoldDB" id="A0A140LCK9"/>
<reference evidence="1 2" key="1">
    <citation type="submission" date="2015-12" db="EMBL/GenBank/DDBJ databases">
        <title>Draft genome sequence of the thermoanaerobe Thermotalea metallivorans, an isolate from the runoff channel of the Great Artesian Basin, Australia.</title>
        <authorList>
            <person name="Patel B.K."/>
        </authorList>
    </citation>
    <scope>NUCLEOTIDE SEQUENCE [LARGE SCALE GENOMIC DNA]</scope>
    <source>
        <strain evidence="1 2">B2-1</strain>
    </source>
</reference>
<dbReference type="OrthoDB" id="1850874at2"/>
<dbReference type="PATRIC" id="fig|520762.4.peg.293"/>
<dbReference type="RefSeq" id="WP_068554299.1">
    <property type="nucleotide sequence ID" value="NZ_LOEE01000006.1"/>
</dbReference>
<dbReference type="InterPro" id="IPR010064">
    <property type="entry name" value="HK97-gp10_tail"/>
</dbReference>
<name>A0A140LCK9_9FIRM</name>
<protein>
    <recommendedName>
        <fullName evidence="3">HK97 gp10 family phage protein</fullName>
    </recommendedName>
</protein>
<sequence length="145" mass="16947">MARWGKVDFRQLQNLQKRLERFEKAEMDQFNEKMVKELAARMLARVIRRTPVGQYPSNTGKVGGTLRREWTVGNVTKIGDVYEIEVFNPVYYAAYVEFGHRTANHQGWVPGRFMMTISEQELEREAPKIIEKALMKYLGEVFKGD</sequence>
<dbReference type="Pfam" id="PF04883">
    <property type="entry name" value="HK97-gp10_like"/>
    <property type="match status" value="1"/>
</dbReference>
<dbReference type="Proteomes" id="UP000070456">
    <property type="component" value="Unassembled WGS sequence"/>
</dbReference>
<evidence type="ECO:0008006" key="3">
    <source>
        <dbReference type="Google" id="ProtNLM"/>
    </source>
</evidence>